<sequence length="383" mass="42221">MAGPMGADIPELKFEMTAPIPIEPIPASSSQTGIKLRINFRNSTIRVINPKKRDATDLDEDPQDGLAPFKAAGISAARIKGYTKDELDVAVILASMKDGPPARKRTKSAPAPSKKKMSIPKADSEDRDATDSTGPAADGIILKSSQATRKQRIVDPTQPADALQILATAKAGSDIYDSDAESLAGDVSASISTKPELFRNVAWGPAAADTYEHAAFPIEPEFDQFVPGRWERLADGTIRDQKHKLIVRLTSKDGRKMVFKNPPPKDWNDQKAITCLNKRVSQQIRRNTAVRFRLEVESYVREEREWINDNLTNGKPGDGWKAFVDAFNDKFAGEMLEGYEAPRPTRTHSSLTKEVERFGKEFYTQGKVPVLKEGKKGGKSKAE</sequence>
<evidence type="ECO:0000256" key="1">
    <source>
        <dbReference type="SAM" id="MobiDB-lite"/>
    </source>
</evidence>
<organism evidence="2 3">
    <name type="scientific">Paraconiothyrium brasiliense</name>
    <dbReference type="NCBI Taxonomy" id="300254"/>
    <lineage>
        <taxon>Eukaryota</taxon>
        <taxon>Fungi</taxon>
        <taxon>Dikarya</taxon>
        <taxon>Ascomycota</taxon>
        <taxon>Pezizomycotina</taxon>
        <taxon>Dothideomycetes</taxon>
        <taxon>Pleosporomycetidae</taxon>
        <taxon>Pleosporales</taxon>
        <taxon>Massarineae</taxon>
        <taxon>Didymosphaeriaceae</taxon>
        <taxon>Paraconiothyrium</taxon>
    </lineage>
</organism>
<comment type="caution">
    <text evidence="2">The sequence shown here is derived from an EMBL/GenBank/DDBJ whole genome shotgun (WGS) entry which is preliminary data.</text>
</comment>
<evidence type="ECO:0000313" key="2">
    <source>
        <dbReference type="EMBL" id="KAL1591660.1"/>
    </source>
</evidence>
<protein>
    <submittedName>
        <fullName evidence="2">Uncharacterized protein</fullName>
    </submittedName>
</protein>
<reference evidence="2 3" key="1">
    <citation type="submission" date="2024-02" db="EMBL/GenBank/DDBJ databases">
        <title>De novo assembly and annotation of 12 fungi associated with fruit tree decline syndrome in Ontario, Canada.</title>
        <authorList>
            <person name="Sulman M."/>
            <person name="Ellouze W."/>
            <person name="Ilyukhin E."/>
        </authorList>
    </citation>
    <scope>NUCLEOTIDE SEQUENCE [LARGE SCALE GENOMIC DNA]</scope>
    <source>
        <strain evidence="2 3">M42-189</strain>
    </source>
</reference>
<dbReference type="EMBL" id="JAKJXO020000023">
    <property type="protein sequence ID" value="KAL1591660.1"/>
    <property type="molecule type" value="Genomic_DNA"/>
</dbReference>
<evidence type="ECO:0000313" key="3">
    <source>
        <dbReference type="Proteomes" id="UP001521785"/>
    </source>
</evidence>
<keyword evidence="3" id="KW-1185">Reference proteome</keyword>
<feature type="region of interest" description="Disordered" evidence="1">
    <location>
        <begin position="99"/>
        <end position="137"/>
    </location>
</feature>
<accession>A0ABR3QHM8</accession>
<proteinExistence type="predicted"/>
<feature type="compositionally biased region" description="Basic residues" evidence="1">
    <location>
        <begin position="102"/>
        <end position="118"/>
    </location>
</feature>
<name>A0ABR3QHM8_9PLEO</name>
<dbReference type="Proteomes" id="UP001521785">
    <property type="component" value="Unassembled WGS sequence"/>
</dbReference>
<gene>
    <name evidence="2" type="ORF">SLS60_011658</name>
</gene>